<dbReference type="EMBL" id="JAVLVT010000010">
    <property type="protein sequence ID" value="MDS1272288.1"/>
    <property type="molecule type" value="Genomic_DNA"/>
</dbReference>
<comment type="caution">
    <text evidence="1">The sequence shown here is derived from an EMBL/GenBank/DDBJ whole genome shotgun (WGS) entry which is preliminary data.</text>
</comment>
<evidence type="ECO:0000313" key="1">
    <source>
        <dbReference type="EMBL" id="MDS1272288.1"/>
    </source>
</evidence>
<evidence type="ECO:0000313" key="2">
    <source>
        <dbReference type="Proteomes" id="UP001250214"/>
    </source>
</evidence>
<keyword evidence="2" id="KW-1185">Reference proteome</keyword>
<proteinExistence type="predicted"/>
<organism evidence="1 2">
    <name type="scientific">Lipingzhangella rawalii</name>
    <dbReference type="NCBI Taxonomy" id="2055835"/>
    <lineage>
        <taxon>Bacteria</taxon>
        <taxon>Bacillati</taxon>
        <taxon>Actinomycetota</taxon>
        <taxon>Actinomycetes</taxon>
        <taxon>Streptosporangiales</taxon>
        <taxon>Nocardiopsidaceae</taxon>
        <taxon>Lipingzhangella</taxon>
    </lineage>
</organism>
<sequence length="107" mass="11980">MSEEGYGGNRAEAWEDTEQVIGHLESMSNLKTRFEDIMEGVRSATKGVMSAPVNFGYHMFEGEYMSYVTTVETESQNLVDNIRNGVVELTLADDSSAEEYQGVNNQR</sequence>
<dbReference type="RefSeq" id="WP_310913858.1">
    <property type="nucleotide sequence ID" value="NZ_JAVLVT010000010.1"/>
</dbReference>
<protein>
    <submittedName>
        <fullName evidence="1">Uncharacterized protein</fullName>
    </submittedName>
</protein>
<dbReference type="Proteomes" id="UP001250214">
    <property type="component" value="Unassembled WGS sequence"/>
</dbReference>
<reference evidence="2" key="1">
    <citation type="submission" date="2023-07" db="EMBL/GenBank/DDBJ databases">
        <title>Novel species in the genus Lipingzhangella isolated from Sambhar Salt Lake.</title>
        <authorList>
            <person name="Jiya N."/>
            <person name="Kajale S."/>
            <person name="Sharma A."/>
        </authorList>
    </citation>
    <scope>NUCLEOTIDE SEQUENCE [LARGE SCALE GENOMIC DNA]</scope>
    <source>
        <strain evidence="2">LS1_29</strain>
    </source>
</reference>
<name>A0ABU2HAE9_9ACTN</name>
<gene>
    <name evidence="1" type="ORF">RIF23_18520</name>
</gene>
<accession>A0ABU2HAE9</accession>